<dbReference type="GO" id="GO:0006260">
    <property type="term" value="P:DNA replication"/>
    <property type="evidence" value="ECO:0007669"/>
    <property type="project" value="UniProtKB-KW"/>
</dbReference>
<evidence type="ECO:0000256" key="6">
    <source>
        <dbReference type="ARBA" id="ARBA00022839"/>
    </source>
</evidence>
<accession>A0A2V1GY83</accession>
<evidence type="ECO:0000259" key="9">
    <source>
        <dbReference type="Pfam" id="PF12320"/>
    </source>
</evidence>
<protein>
    <recommendedName>
        <fullName evidence="3 7">Nuclease SbcCD subunit D</fullName>
    </recommendedName>
</protein>
<dbReference type="InterPro" id="IPR050535">
    <property type="entry name" value="DNA_Repair-Maintenance_Comp"/>
</dbReference>
<reference evidence="10 11" key="1">
    <citation type="submission" date="2018-04" db="EMBL/GenBank/DDBJ databases">
        <title>Thalassorhabdus spongiae gen. nov., sp. nov., isolated from a marine sponge in South-West Iceland.</title>
        <authorList>
            <person name="Knobloch S."/>
            <person name="Daussin A."/>
            <person name="Johannsson R."/>
            <person name="Marteinsson V.T."/>
        </authorList>
    </citation>
    <scope>NUCLEOTIDE SEQUENCE [LARGE SCALE GENOMIC DNA]</scope>
    <source>
        <strain evidence="10 11">Hp12</strain>
    </source>
</reference>
<dbReference type="Pfam" id="PF12320">
    <property type="entry name" value="SbcD_C"/>
    <property type="match status" value="1"/>
</dbReference>
<dbReference type="InterPro" id="IPR026843">
    <property type="entry name" value="SbcD_C"/>
</dbReference>
<gene>
    <name evidence="7" type="primary">sbcD</name>
    <name evidence="10" type="ORF">DC094_03355</name>
</gene>
<dbReference type="GO" id="GO:0008408">
    <property type="term" value="F:3'-5' exonuclease activity"/>
    <property type="evidence" value="ECO:0007669"/>
    <property type="project" value="InterPro"/>
</dbReference>
<dbReference type="OrthoDB" id="9773856at2"/>
<dbReference type="PANTHER" id="PTHR30337">
    <property type="entry name" value="COMPONENT OF ATP-DEPENDENT DSDNA EXONUCLEASE"/>
    <property type="match status" value="1"/>
</dbReference>
<feature type="domain" description="Nuclease SbcCD subunit D C-terminal" evidence="9">
    <location>
        <begin position="295"/>
        <end position="392"/>
    </location>
</feature>
<evidence type="ECO:0000256" key="2">
    <source>
        <dbReference type="ARBA" id="ARBA00011322"/>
    </source>
</evidence>
<comment type="caution">
    <text evidence="10">The sequence shown here is derived from an EMBL/GenBank/DDBJ whole genome shotgun (WGS) entry which is preliminary data.</text>
</comment>
<comment type="function">
    <text evidence="7">SbcCD cleaves DNA hairpin structures. These structures can inhibit DNA replication and are intermediates in certain DNA recombination reactions. The complex acts as a 3'-&gt;5' double strand exonuclease that can open hairpins. It also has a 5' single-strand endonuclease activity.</text>
</comment>
<dbReference type="EMBL" id="QDDL01000001">
    <property type="protein sequence ID" value="PVZ72071.1"/>
    <property type="molecule type" value="Genomic_DNA"/>
</dbReference>
<evidence type="ECO:0000256" key="4">
    <source>
        <dbReference type="ARBA" id="ARBA00022722"/>
    </source>
</evidence>
<dbReference type="InterPro" id="IPR004593">
    <property type="entry name" value="SbcD"/>
</dbReference>
<evidence type="ECO:0000256" key="7">
    <source>
        <dbReference type="RuleBase" id="RU363069"/>
    </source>
</evidence>
<keyword evidence="7" id="KW-0255">Endonuclease</keyword>
<keyword evidence="7" id="KW-0235">DNA replication</keyword>
<evidence type="ECO:0000313" key="10">
    <source>
        <dbReference type="EMBL" id="PVZ72071.1"/>
    </source>
</evidence>
<dbReference type="Gene3D" id="3.60.21.10">
    <property type="match status" value="1"/>
</dbReference>
<dbReference type="Gene3D" id="3.30.160.720">
    <property type="match status" value="1"/>
</dbReference>
<dbReference type="NCBIfam" id="TIGR00619">
    <property type="entry name" value="sbcd"/>
    <property type="match status" value="1"/>
</dbReference>
<keyword evidence="11" id="KW-1185">Reference proteome</keyword>
<dbReference type="NCBIfam" id="NF008206">
    <property type="entry name" value="PRK10966.1"/>
    <property type="match status" value="1"/>
</dbReference>
<evidence type="ECO:0000313" key="11">
    <source>
        <dbReference type="Proteomes" id="UP000244906"/>
    </source>
</evidence>
<dbReference type="Proteomes" id="UP000244906">
    <property type="component" value="Unassembled WGS sequence"/>
</dbReference>
<dbReference type="SUPFAM" id="SSF56300">
    <property type="entry name" value="Metallo-dependent phosphatases"/>
    <property type="match status" value="1"/>
</dbReference>
<evidence type="ECO:0000259" key="8">
    <source>
        <dbReference type="Pfam" id="PF00149"/>
    </source>
</evidence>
<dbReference type="RefSeq" id="WP_116686188.1">
    <property type="nucleotide sequence ID" value="NZ_CAWNYD010000001.1"/>
</dbReference>
<keyword evidence="5 7" id="KW-0378">Hydrolase</keyword>
<dbReference type="InterPro" id="IPR041796">
    <property type="entry name" value="Mre11_N"/>
</dbReference>
<dbReference type="Pfam" id="PF00149">
    <property type="entry name" value="Metallophos"/>
    <property type="match status" value="1"/>
</dbReference>
<evidence type="ECO:0000256" key="5">
    <source>
        <dbReference type="ARBA" id="ARBA00022801"/>
    </source>
</evidence>
<comment type="similarity">
    <text evidence="1 7">Belongs to the SbcD family.</text>
</comment>
<dbReference type="InterPro" id="IPR029052">
    <property type="entry name" value="Metallo-depent_PP-like"/>
</dbReference>
<keyword evidence="4 7" id="KW-0540">Nuclease</keyword>
<dbReference type="InterPro" id="IPR004843">
    <property type="entry name" value="Calcineurin-like_PHP"/>
</dbReference>
<dbReference type="CDD" id="cd00840">
    <property type="entry name" value="MPP_Mre11_N"/>
    <property type="match status" value="1"/>
</dbReference>
<evidence type="ECO:0000256" key="3">
    <source>
        <dbReference type="ARBA" id="ARBA00013365"/>
    </source>
</evidence>
<proteinExistence type="inferred from homology"/>
<sequence length="435" mass="48338">MTGTASERKYQTSQLRILHTSDWHLGQHFFGKSREEEHQLFIGWLLQKIEQQQVDVLLITGDIFDTGTPPSYARTHYNQLIVRLRKIGCQVVVLGGNHDSVTTLNESRELLACLNATVVATVDQDMSQQLVELKNRSGEVAGLLCAVPFLHQSDIAKSRAGESAQEKKQQLLSAISEHYADLFSLAQAQQQPDLPPIPVIATGYLACAGGQLSESVREIYIGALDIFPTECFPKADYIALGHLHIAQKVEGHEHIRYSGSPIPLSFDESSLAKQVCLIDFSNGELFGVKSLEIPCFRRLQSIDCRINELENVLSAIADQSTADPLTPWLEITVGASDYLDNVQKVIQQVSEDLRLDVLQVKRHKEAVGHALNKNEGLPQLNVKDVFAACLRLEDVDEDNKKKLNSLLNQVIEKIDSDDNNDLSKTSNNYKSGESL</sequence>
<keyword evidence="7" id="KW-0233">DNA recombination</keyword>
<comment type="subunit">
    <text evidence="2 7">Heterodimer of SbcC and SbcD.</text>
</comment>
<dbReference type="GO" id="GO:0004519">
    <property type="term" value="F:endonuclease activity"/>
    <property type="evidence" value="ECO:0007669"/>
    <property type="project" value="UniProtKB-KW"/>
</dbReference>
<organism evidence="10 11">
    <name type="scientific">Pelagibaculum spongiae</name>
    <dbReference type="NCBI Taxonomy" id="2080658"/>
    <lineage>
        <taxon>Bacteria</taxon>
        <taxon>Pseudomonadati</taxon>
        <taxon>Pseudomonadota</taxon>
        <taxon>Gammaproteobacteria</taxon>
        <taxon>Oceanospirillales</taxon>
        <taxon>Pelagibaculum</taxon>
    </lineage>
</organism>
<keyword evidence="6 7" id="KW-0269">Exonuclease</keyword>
<dbReference type="PANTHER" id="PTHR30337:SF0">
    <property type="entry name" value="NUCLEASE SBCCD SUBUNIT D"/>
    <property type="match status" value="1"/>
</dbReference>
<dbReference type="GO" id="GO:0006310">
    <property type="term" value="P:DNA recombination"/>
    <property type="evidence" value="ECO:0007669"/>
    <property type="project" value="UniProtKB-KW"/>
</dbReference>
<feature type="domain" description="Calcineurin-like phosphoesterase" evidence="8">
    <location>
        <begin position="15"/>
        <end position="109"/>
    </location>
</feature>
<evidence type="ECO:0000256" key="1">
    <source>
        <dbReference type="ARBA" id="ARBA00010555"/>
    </source>
</evidence>
<name>A0A2V1GY83_9GAMM</name>
<dbReference type="AlphaFoldDB" id="A0A2V1GY83"/>